<keyword evidence="5" id="KW-1185">Reference proteome</keyword>
<proteinExistence type="predicted"/>
<dbReference type="SUPFAM" id="SSF56925">
    <property type="entry name" value="OMPA-like"/>
    <property type="match status" value="1"/>
</dbReference>
<keyword evidence="2" id="KW-0472">Membrane</keyword>
<protein>
    <recommendedName>
        <fullName evidence="3">Outer membrane protein beta-barrel domain-containing protein</fullName>
    </recommendedName>
</protein>
<gene>
    <name evidence="4" type="ORF">GCM10011361_15190</name>
</gene>
<dbReference type="Proteomes" id="UP000625780">
    <property type="component" value="Unassembled WGS sequence"/>
</dbReference>
<evidence type="ECO:0000256" key="2">
    <source>
        <dbReference type="SAM" id="Phobius"/>
    </source>
</evidence>
<dbReference type="EMBL" id="BMFH01000001">
    <property type="protein sequence ID" value="GGD49461.1"/>
    <property type="molecule type" value="Genomic_DNA"/>
</dbReference>
<feature type="region of interest" description="Disordered" evidence="1">
    <location>
        <begin position="74"/>
        <end position="226"/>
    </location>
</feature>
<keyword evidence="2" id="KW-0812">Transmembrane</keyword>
<dbReference type="InterPro" id="IPR025665">
    <property type="entry name" value="Beta-barrel_OMP_2"/>
</dbReference>
<organism evidence="4 5">
    <name type="scientific">Muriicola marianensis</name>
    <dbReference type="NCBI Taxonomy" id="1324801"/>
    <lineage>
        <taxon>Bacteria</taxon>
        <taxon>Pseudomonadati</taxon>
        <taxon>Bacteroidota</taxon>
        <taxon>Flavobacteriia</taxon>
        <taxon>Flavobacteriales</taxon>
        <taxon>Flavobacteriaceae</taxon>
        <taxon>Muriicola</taxon>
    </lineage>
</organism>
<reference evidence="5" key="1">
    <citation type="journal article" date="2019" name="Int. J. Syst. Evol. Microbiol.">
        <title>The Global Catalogue of Microorganisms (GCM) 10K type strain sequencing project: providing services to taxonomists for standard genome sequencing and annotation.</title>
        <authorList>
            <consortium name="The Broad Institute Genomics Platform"/>
            <consortium name="The Broad Institute Genome Sequencing Center for Infectious Disease"/>
            <person name="Wu L."/>
            <person name="Ma J."/>
        </authorList>
    </citation>
    <scope>NUCLEOTIDE SEQUENCE [LARGE SCALE GENOMIC DNA]</scope>
    <source>
        <strain evidence="5">CGMCC 1.12606</strain>
    </source>
</reference>
<accession>A0ABQ1QWA4</accession>
<feature type="compositionally biased region" description="Polar residues" evidence="1">
    <location>
        <begin position="74"/>
        <end position="84"/>
    </location>
</feature>
<evidence type="ECO:0000313" key="4">
    <source>
        <dbReference type="EMBL" id="GGD49461.1"/>
    </source>
</evidence>
<name>A0ABQ1QWA4_9FLAO</name>
<dbReference type="Pfam" id="PF13568">
    <property type="entry name" value="OMP_b-brl_2"/>
    <property type="match status" value="1"/>
</dbReference>
<feature type="compositionally biased region" description="Basic and acidic residues" evidence="1">
    <location>
        <begin position="188"/>
        <end position="199"/>
    </location>
</feature>
<sequence>MGMKKKDIEKVFREKLENFSQIPEEHVWERVSASLDKKKSKRRILPVWWRIAGVAALLIAGLFLFLPDGDVPNPSESVTETPSVSPADPEPGLMDLENTEDPNNSIVISQEDRVNGQETLNGSQEDTGTENTKGNGLNTAPLKGQTTLARNEPSISGDAMENVESSSRKDAAESEEIALGRAPMAGKENGEKDIKKEVTPEQTVAKNSEKEQAEEVPVPETEKTDEKPSILEAIAAQEEELIEERSGGKWEVGPRVAPVFFSSLAQGSPIHSSFRDNAKSGNVNMSYGVAVSYELAKRLKVRSGVHRVDFGYDTRDVSFSSSLNANTNGIINNIDYNLSSRNLVVRSNTNSGKLDLENAQDVAGPDPSLNGKMVQEFGYLEVPLELTYALVERKVGVSLVGGISSLFLTNNTVVLESNGNTTEMGEANNINDLNFSTNFGIGVSYEINDKLRLNLEPMFKYQLNTFTDTSGNFQPFSMGVYSGLNFRF</sequence>
<feature type="transmembrane region" description="Helical" evidence="2">
    <location>
        <begin position="47"/>
        <end position="66"/>
    </location>
</feature>
<dbReference type="InterPro" id="IPR011250">
    <property type="entry name" value="OMP/PagP_B-barrel"/>
</dbReference>
<comment type="caution">
    <text evidence="4">The sequence shown here is derived from an EMBL/GenBank/DDBJ whole genome shotgun (WGS) entry which is preliminary data.</text>
</comment>
<evidence type="ECO:0000256" key="1">
    <source>
        <dbReference type="SAM" id="MobiDB-lite"/>
    </source>
</evidence>
<keyword evidence="2" id="KW-1133">Transmembrane helix</keyword>
<evidence type="ECO:0000313" key="5">
    <source>
        <dbReference type="Proteomes" id="UP000625780"/>
    </source>
</evidence>
<feature type="compositionally biased region" description="Polar residues" evidence="1">
    <location>
        <begin position="116"/>
        <end position="149"/>
    </location>
</feature>
<evidence type="ECO:0000259" key="3">
    <source>
        <dbReference type="Pfam" id="PF13568"/>
    </source>
</evidence>
<feature type="domain" description="Outer membrane protein beta-barrel" evidence="3">
    <location>
        <begin position="236"/>
        <end position="461"/>
    </location>
</feature>